<evidence type="ECO:0000256" key="2">
    <source>
        <dbReference type="SAM" id="Phobius"/>
    </source>
</evidence>
<keyword evidence="2" id="KW-0472">Membrane</keyword>
<keyword evidence="2" id="KW-1133">Transmembrane helix</keyword>
<feature type="coiled-coil region" evidence="1">
    <location>
        <begin position="50"/>
        <end position="99"/>
    </location>
</feature>
<name>A0A2K8YTC9_9BACT</name>
<dbReference type="RefSeq" id="WP_100986304.1">
    <property type="nucleotide sequence ID" value="NZ_CP025096.1"/>
</dbReference>
<evidence type="ECO:0000256" key="1">
    <source>
        <dbReference type="SAM" id="Coils"/>
    </source>
</evidence>
<keyword evidence="1" id="KW-0175">Coiled coil</keyword>
<sequence>MDFRWIPFLAELGVSTVPVAVVLLIVIFLGRQLIVYFFGEAIEVKKLELSKSLENNRLDLNKQLEMYRNELAEKTEVYKNNLNRLLETHKSELNLINLKTSKLYEKQSLVIAELYKLISRLNRSFNDMTALMKFVVSDSEKEEQERINKATKDFNAFIEFFTDNRIFFSESICVDIDNLSNLYRDVHWDYLDSKNYGNTEFLIKKGLLDEVRKKTQEVIPPILSNLQSQFRNILSVK</sequence>
<evidence type="ECO:0000313" key="4">
    <source>
        <dbReference type="Proteomes" id="UP000232883"/>
    </source>
</evidence>
<dbReference type="KEGG" id="spir:CWM47_03050"/>
<accession>A0A2K8YTC9</accession>
<keyword evidence="4" id="KW-1185">Reference proteome</keyword>
<proteinExistence type="predicted"/>
<protein>
    <submittedName>
        <fullName evidence="3">Uncharacterized protein</fullName>
    </submittedName>
</protein>
<organism evidence="3 4">
    <name type="scientific">Spirosoma pollinicola</name>
    <dbReference type="NCBI Taxonomy" id="2057025"/>
    <lineage>
        <taxon>Bacteria</taxon>
        <taxon>Pseudomonadati</taxon>
        <taxon>Bacteroidota</taxon>
        <taxon>Cytophagia</taxon>
        <taxon>Cytophagales</taxon>
        <taxon>Cytophagaceae</taxon>
        <taxon>Spirosoma</taxon>
    </lineage>
</organism>
<evidence type="ECO:0000313" key="3">
    <source>
        <dbReference type="EMBL" id="AUD00881.1"/>
    </source>
</evidence>
<dbReference type="EMBL" id="CP025096">
    <property type="protein sequence ID" value="AUD00881.1"/>
    <property type="molecule type" value="Genomic_DNA"/>
</dbReference>
<keyword evidence="2" id="KW-0812">Transmembrane</keyword>
<gene>
    <name evidence="3" type="ORF">CWM47_03050</name>
</gene>
<feature type="transmembrane region" description="Helical" evidence="2">
    <location>
        <begin position="6"/>
        <end position="29"/>
    </location>
</feature>
<reference evidence="3 4" key="1">
    <citation type="submission" date="2017-11" db="EMBL/GenBank/DDBJ databases">
        <title>Taxonomic description and genome sequences of Spirosoma HA7 sp. nov., isolated from pollen microhabitat of Corylus avellana.</title>
        <authorList>
            <person name="Ambika Manirajan B."/>
            <person name="Suarez C."/>
            <person name="Ratering S."/>
            <person name="Geissler-Plaum R."/>
            <person name="Cardinale M."/>
            <person name="Sylvia S."/>
        </authorList>
    </citation>
    <scope>NUCLEOTIDE SEQUENCE [LARGE SCALE GENOMIC DNA]</scope>
    <source>
        <strain evidence="3 4">HA7</strain>
    </source>
</reference>
<dbReference type="AlphaFoldDB" id="A0A2K8YTC9"/>
<dbReference type="Proteomes" id="UP000232883">
    <property type="component" value="Chromosome"/>
</dbReference>